<dbReference type="InterPro" id="IPR025997">
    <property type="entry name" value="SBP_2_dom"/>
</dbReference>
<keyword evidence="4" id="KW-1185">Reference proteome</keyword>
<dbReference type="OrthoDB" id="3614783at2"/>
<dbReference type="Gene3D" id="3.40.50.2300">
    <property type="match status" value="2"/>
</dbReference>
<sequence length="400" mass="40798">MSQQPSTDGRSARSSRPRRGRRVGAVVAGGAVLALALTACSSSSSSSGSSGGGAGEVSAAAKTALAQAYKGVGADLANLPSVTPKAGVNFYVISCGQSVSSCSAPTAAMQQAATAAGWSAHMADGKLSPSGFAAAIRQAIAGGAKVIVPIGFDCQAAQAAFKEAVDAGITVVGGGGPDDCRPGLWKSERLWLKGYTGIQEWNTFGKYGADWAYGQNNGKVKAITLTATTNSWGPWITDGFKTEMTKLGGSIETNINVTDPETADGSFVQKVTTALLAHPDVNVLQVPVGGWLNAGLYQAIQSSGRKNLTVVVGGQSDATTLALVRGGTRNGMKLGATPQAQAWGAWGSVDTAIRVLAGQQPVHIGEQIQAVDATHNLPKTGAYQGTVQWKSAFLTSWGKG</sequence>
<dbReference type="InterPro" id="IPR028082">
    <property type="entry name" value="Peripla_BP_I"/>
</dbReference>
<dbReference type="STRING" id="1206085.SAMN05443575_3614"/>
<reference evidence="3 4" key="1">
    <citation type="submission" date="2016-11" db="EMBL/GenBank/DDBJ databases">
        <authorList>
            <person name="Jaros S."/>
            <person name="Januszkiewicz K."/>
            <person name="Wedrychowicz H."/>
        </authorList>
    </citation>
    <scope>NUCLEOTIDE SEQUENCE [LARGE SCALE GENOMIC DNA]</scope>
    <source>
        <strain evidence="3 4">DSM 45627</strain>
    </source>
</reference>
<feature type="region of interest" description="Disordered" evidence="1">
    <location>
        <begin position="1"/>
        <end position="23"/>
    </location>
</feature>
<evidence type="ECO:0000313" key="3">
    <source>
        <dbReference type="EMBL" id="SHH28441.1"/>
    </source>
</evidence>
<dbReference type="SUPFAM" id="SSF53822">
    <property type="entry name" value="Periplasmic binding protein-like I"/>
    <property type="match status" value="1"/>
</dbReference>
<dbReference type="Pfam" id="PF13407">
    <property type="entry name" value="Peripla_BP_4"/>
    <property type="match status" value="1"/>
</dbReference>
<evidence type="ECO:0000259" key="2">
    <source>
        <dbReference type="Pfam" id="PF13407"/>
    </source>
</evidence>
<feature type="domain" description="Periplasmic binding protein" evidence="2">
    <location>
        <begin position="104"/>
        <end position="358"/>
    </location>
</feature>
<gene>
    <name evidence="3" type="ORF">SAMN05443575_3614</name>
</gene>
<dbReference type="RefSeq" id="WP_143168235.1">
    <property type="nucleotide sequence ID" value="NZ_FQVU01000005.1"/>
</dbReference>
<organism evidence="3 4">
    <name type="scientific">Jatrophihabitans endophyticus</name>
    <dbReference type="NCBI Taxonomy" id="1206085"/>
    <lineage>
        <taxon>Bacteria</taxon>
        <taxon>Bacillati</taxon>
        <taxon>Actinomycetota</taxon>
        <taxon>Actinomycetes</taxon>
        <taxon>Jatrophihabitantales</taxon>
        <taxon>Jatrophihabitantaceae</taxon>
        <taxon>Jatrophihabitans</taxon>
    </lineage>
</organism>
<protein>
    <submittedName>
        <fullName evidence="3">ABC-type sugar transport system, substrate-binding protein, contains N-terminal xre family HTH domain</fullName>
    </submittedName>
</protein>
<dbReference type="AlphaFoldDB" id="A0A1M5RQN8"/>
<accession>A0A1M5RQN8</accession>
<dbReference type="EMBL" id="FQVU01000005">
    <property type="protein sequence ID" value="SHH28441.1"/>
    <property type="molecule type" value="Genomic_DNA"/>
</dbReference>
<proteinExistence type="predicted"/>
<keyword evidence="3" id="KW-0813">Transport</keyword>
<evidence type="ECO:0000256" key="1">
    <source>
        <dbReference type="SAM" id="MobiDB-lite"/>
    </source>
</evidence>
<keyword evidence="3" id="KW-0762">Sugar transport</keyword>
<evidence type="ECO:0000313" key="4">
    <source>
        <dbReference type="Proteomes" id="UP000186132"/>
    </source>
</evidence>
<feature type="compositionally biased region" description="Basic residues" evidence="1">
    <location>
        <begin position="13"/>
        <end position="22"/>
    </location>
</feature>
<name>A0A1M5RQN8_9ACTN</name>
<dbReference type="Proteomes" id="UP000186132">
    <property type="component" value="Unassembled WGS sequence"/>
</dbReference>